<organism evidence="1 2">
    <name type="scientific">Paenibacillus prosopidis</name>
    <dbReference type="NCBI Taxonomy" id="630520"/>
    <lineage>
        <taxon>Bacteria</taxon>
        <taxon>Bacillati</taxon>
        <taxon>Bacillota</taxon>
        <taxon>Bacilli</taxon>
        <taxon>Bacillales</taxon>
        <taxon>Paenibacillaceae</taxon>
        <taxon>Paenibacillus</taxon>
    </lineage>
</organism>
<gene>
    <name evidence="1" type="ORF">DFP97_10524</name>
</gene>
<proteinExistence type="predicted"/>
<dbReference type="PIRSF" id="PIRSF008502">
    <property type="entry name" value="UCP008502"/>
    <property type="match status" value="1"/>
</dbReference>
<sequence>MTVYIALLRGINVSGQKIIKMEHLRAVFKEMQFKQVRTYIQSGNVVFETEEQDTSLLEKKIEQKIEQVYSFQVPVMVRTSRELELIVEQNPIDITELSANEKIYVSFLSQEPNIEAVQLLKTFESDIDDFHVHGREVYILIRAGYGESLFSNNFLEKKLTVSATTRNWATVNKLIAMAALPAPSTKKDRNTGS</sequence>
<accession>A0A368W3W6</accession>
<dbReference type="Proteomes" id="UP000252415">
    <property type="component" value="Unassembled WGS sequence"/>
</dbReference>
<dbReference type="PANTHER" id="PTHR36439:SF1">
    <property type="entry name" value="DUF1697 DOMAIN-CONTAINING PROTEIN"/>
    <property type="match status" value="1"/>
</dbReference>
<dbReference type="SUPFAM" id="SSF160379">
    <property type="entry name" value="SP0830-like"/>
    <property type="match status" value="1"/>
</dbReference>
<dbReference type="Pfam" id="PF08002">
    <property type="entry name" value="DUF1697"/>
    <property type="match status" value="1"/>
</dbReference>
<dbReference type="OrthoDB" id="9806494at2"/>
<keyword evidence="2" id="KW-1185">Reference proteome</keyword>
<dbReference type="EMBL" id="QPJD01000005">
    <property type="protein sequence ID" value="RCW48841.1"/>
    <property type="molecule type" value="Genomic_DNA"/>
</dbReference>
<dbReference type="AlphaFoldDB" id="A0A368W3W6"/>
<dbReference type="PANTHER" id="PTHR36439">
    <property type="entry name" value="BLL4334 PROTEIN"/>
    <property type="match status" value="1"/>
</dbReference>
<dbReference type="Gene3D" id="3.30.70.1280">
    <property type="entry name" value="SP0830-like domains"/>
    <property type="match status" value="1"/>
</dbReference>
<dbReference type="RefSeq" id="WP_114379609.1">
    <property type="nucleotide sequence ID" value="NZ_QPJD01000005.1"/>
</dbReference>
<evidence type="ECO:0000313" key="2">
    <source>
        <dbReference type="Proteomes" id="UP000252415"/>
    </source>
</evidence>
<dbReference type="InterPro" id="IPR012545">
    <property type="entry name" value="DUF1697"/>
</dbReference>
<name>A0A368W3W6_9BACL</name>
<reference evidence="1 2" key="1">
    <citation type="submission" date="2018-07" db="EMBL/GenBank/DDBJ databases">
        <title>Genomic Encyclopedia of Type Strains, Phase III (KMG-III): the genomes of soil and plant-associated and newly described type strains.</title>
        <authorList>
            <person name="Whitman W."/>
        </authorList>
    </citation>
    <scope>NUCLEOTIDE SEQUENCE [LARGE SCALE GENOMIC DNA]</scope>
    <source>
        <strain evidence="1 2">CECT 7506</strain>
    </source>
</reference>
<protein>
    <submittedName>
        <fullName evidence="1">Uncharacterized protein (DUF1697 family)</fullName>
    </submittedName>
</protein>
<evidence type="ECO:0000313" key="1">
    <source>
        <dbReference type="EMBL" id="RCW48841.1"/>
    </source>
</evidence>
<comment type="caution">
    <text evidence="1">The sequence shown here is derived from an EMBL/GenBank/DDBJ whole genome shotgun (WGS) entry which is preliminary data.</text>
</comment>